<keyword evidence="4" id="KW-0808">Transferase</keyword>
<sequence length="446" mass="49560">MGSDIIMQLDDVVSSTTPDPVRVEEAMYRSLRWLDRCIAAHNRPEDQALFGIVQGGLDARTRTISLQEIRKRPLPGFAIGGLSGGEAKEDFWKMVELSTRPGGIGLPENKPRYLMGVGYPVDILVCVALGCDMFDCVYPCRTARFGTALVRLPGGVMRIKQNRFKEDLRSLDPSCGCYTCRSYSRAFLHAAFGKATAAAQLLTIHNLFFMQTFCTDMQRAIEEGKFSAFAREFIQVIYPPPSRQKKIDKEASLSSSFFVSPDMKKSVLVQREDTGSTGGEAVVQRGVRERGEEDEEVGKEEEDDQKNGLTKRGEEGEDTTGRGGEEEGDSQEGDTMQHSDRENEKEKNTSVDGDQKTVEEDSMSSRGKKKKKRTGKREEGKEENMKTGARNVDQDVACSTSEKSTSSPPLWVYEALKAAGIDISDLYDHFSTEETKTTAMPSNERP</sequence>
<proteinExistence type="predicted"/>
<dbReference type="AlphaFoldDB" id="A0A2C6KML8"/>
<dbReference type="PANTHER" id="PTHR43530">
    <property type="entry name" value="QUEUINE TRNA-RIBOSYLTRANSFERASE CATALYTIC SUBUNIT 1"/>
    <property type="match status" value="1"/>
</dbReference>
<dbReference type="Proteomes" id="UP000221165">
    <property type="component" value="Unassembled WGS sequence"/>
</dbReference>
<evidence type="ECO:0000313" key="5">
    <source>
        <dbReference type="Proteomes" id="UP000221165"/>
    </source>
</evidence>
<feature type="compositionally biased region" description="Basic residues" evidence="2">
    <location>
        <begin position="366"/>
        <end position="375"/>
    </location>
</feature>
<protein>
    <submittedName>
        <fullName evidence="4">Queuine trna-ribosyltransferase domain-containing protein</fullName>
    </submittedName>
</protein>
<keyword evidence="5" id="KW-1185">Reference proteome</keyword>
<organism evidence="4 5">
    <name type="scientific">Cystoisospora suis</name>
    <dbReference type="NCBI Taxonomy" id="483139"/>
    <lineage>
        <taxon>Eukaryota</taxon>
        <taxon>Sar</taxon>
        <taxon>Alveolata</taxon>
        <taxon>Apicomplexa</taxon>
        <taxon>Conoidasida</taxon>
        <taxon>Coccidia</taxon>
        <taxon>Eucoccidiorida</taxon>
        <taxon>Eimeriorina</taxon>
        <taxon>Sarcocystidae</taxon>
        <taxon>Cystoisospora</taxon>
    </lineage>
</organism>
<dbReference type="EMBL" id="MIGC01002069">
    <property type="protein sequence ID" value="PHJ21720.1"/>
    <property type="molecule type" value="Genomic_DNA"/>
</dbReference>
<dbReference type="RefSeq" id="XP_067923400.1">
    <property type="nucleotide sequence ID" value="XM_068064626.1"/>
</dbReference>
<feature type="region of interest" description="Disordered" evidence="2">
    <location>
        <begin position="269"/>
        <end position="408"/>
    </location>
</feature>
<dbReference type="SUPFAM" id="SSF51713">
    <property type="entry name" value="tRNA-guanine transglycosylase"/>
    <property type="match status" value="1"/>
</dbReference>
<dbReference type="GO" id="GO:0008479">
    <property type="term" value="F:tRNA-guanosine(34) queuine transglycosylase activity"/>
    <property type="evidence" value="ECO:0007669"/>
    <property type="project" value="TreeGrafter"/>
</dbReference>
<dbReference type="Pfam" id="PF01702">
    <property type="entry name" value="TGT"/>
    <property type="match status" value="1"/>
</dbReference>
<feature type="compositionally biased region" description="Basic and acidic residues" evidence="2">
    <location>
        <begin position="376"/>
        <end position="385"/>
    </location>
</feature>
<feature type="compositionally biased region" description="Polar residues" evidence="2">
    <location>
        <begin position="397"/>
        <end position="408"/>
    </location>
</feature>
<dbReference type="InterPro" id="IPR002616">
    <property type="entry name" value="tRNA_ribo_trans-like"/>
</dbReference>
<dbReference type="OrthoDB" id="10249838at2759"/>
<keyword evidence="1" id="KW-0862">Zinc</keyword>
<evidence type="ECO:0000313" key="4">
    <source>
        <dbReference type="EMBL" id="PHJ21720.1"/>
    </source>
</evidence>
<feature type="compositionally biased region" description="Acidic residues" evidence="2">
    <location>
        <begin position="292"/>
        <end position="304"/>
    </location>
</feature>
<dbReference type="GO" id="GO:0006400">
    <property type="term" value="P:tRNA modification"/>
    <property type="evidence" value="ECO:0007669"/>
    <property type="project" value="InterPro"/>
</dbReference>
<dbReference type="VEuPathDB" id="ToxoDB:CSUI_004435"/>
<dbReference type="NCBIfam" id="TIGR00449">
    <property type="entry name" value="tgt_general"/>
    <property type="match status" value="1"/>
</dbReference>
<accession>A0A2C6KML8</accession>
<dbReference type="Gene3D" id="3.20.20.105">
    <property type="entry name" value="Queuine tRNA-ribosyltransferase-like"/>
    <property type="match status" value="1"/>
</dbReference>
<dbReference type="GeneID" id="94427837"/>
<dbReference type="PANTHER" id="PTHR43530:SF1">
    <property type="entry name" value="QUEUINE TRNA-RIBOSYLTRANSFERASE CATALYTIC SUBUNIT 1"/>
    <property type="match status" value="1"/>
</dbReference>
<comment type="caution">
    <text evidence="4">The sequence shown here is derived from an EMBL/GenBank/DDBJ whole genome shotgun (WGS) entry which is preliminary data.</text>
</comment>
<reference evidence="4 5" key="1">
    <citation type="journal article" date="2017" name="Int. J. Parasitol.">
        <title>The genome of the protozoan parasite Cystoisospora suis and a reverse vaccinology approach to identify vaccine candidates.</title>
        <authorList>
            <person name="Palmieri N."/>
            <person name="Shrestha A."/>
            <person name="Ruttkowski B."/>
            <person name="Beck T."/>
            <person name="Vogl C."/>
            <person name="Tomley F."/>
            <person name="Blake D.P."/>
            <person name="Joachim A."/>
        </authorList>
    </citation>
    <scope>NUCLEOTIDE SEQUENCE [LARGE SCALE GENOMIC DNA]</scope>
    <source>
        <strain evidence="4 5">Wien I</strain>
    </source>
</reference>
<feature type="compositionally biased region" description="Basic and acidic residues" evidence="2">
    <location>
        <begin position="335"/>
        <end position="359"/>
    </location>
</feature>
<name>A0A2C6KML8_9APIC</name>
<evidence type="ECO:0000259" key="3">
    <source>
        <dbReference type="Pfam" id="PF01702"/>
    </source>
</evidence>
<evidence type="ECO:0000256" key="1">
    <source>
        <dbReference type="ARBA" id="ARBA00022833"/>
    </source>
</evidence>
<feature type="compositionally biased region" description="Basic and acidic residues" evidence="2">
    <location>
        <begin position="311"/>
        <end position="325"/>
    </location>
</feature>
<gene>
    <name evidence="4" type="ORF">CSUI_004435</name>
</gene>
<feature type="domain" description="tRNA-guanine(15) transglycosylase-like" evidence="3">
    <location>
        <begin position="1"/>
        <end position="235"/>
    </location>
</feature>
<dbReference type="GO" id="GO:0005829">
    <property type="term" value="C:cytosol"/>
    <property type="evidence" value="ECO:0007669"/>
    <property type="project" value="TreeGrafter"/>
</dbReference>
<dbReference type="InterPro" id="IPR036511">
    <property type="entry name" value="TGT-like_sf"/>
</dbReference>
<evidence type="ECO:0000256" key="2">
    <source>
        <dbReference type="SAM" id="MobiDB-lite"/>
    </source>
</evidence>